<dbReference type="Pfam" id="PF21974">
    <property type="entry name" value="SPN1_m3Gcap_bd"/>
    <property type="match status" value="1"/>
</dbReference>
<sequence length="341" mass="40254">MFRDLYKQSGKCKIELQEERRCRLLEEQKRRRMILQDSQRDILTYKVIESSKINSKQLQDAYGSTYSVQLSEWLRESPENLCDWVMVPCPKGQRCLIVAENGRTEMYTKSGRRRMTFRTLLPGDNGPRSNKMCTILDCIFSDDKNAFYVLDAIVYGNQELVHCEAQFRFFWLRSKFDECPDLHDYSVLNEKPLKFLERFDAERIANVTEALQRYPFWPDNNPELDGWLFYHKESSYTCGSTPLVGWLFTFMIPDVLGIPVNQSYEKPSNYIEPISFMEEFDEKLANIRRKQRRKSYNPGEMEILESCDTEREQPGETANNDLLSTECILEIDKPVERFLCD</sequence>
<evidence type="ECO:0000256" key="5">
    <source>
        <dbReference type="ARBA" id="ARBA00016034"/>
    </source>
</evidence>
<comment type="subcellular location">
    <subcellularLocation>
        <location evidence="3">Cytoplasm</location>
    </subcellularLocation>
    <subcellularLocation>
        <location evidence="2">Nucleus</location>
    </subcellularLocation>
</comment>
<dbReference type="InterPro" id="IPR047857">
    <property type="entry name" value="Snurportin1_C"/>
</dbReference>
<dbReference type="PANTHER" id="PTHR13403">
    <property type="entry name" value="SNURPORTIN1 RNUT1 PROTEIN RNA, U TRANSPORTER 1"/>
    <property type="match status" value="1"/>
</dbReference>
<evidence type="ECO:0000256" key="4">
    <source>
        <dbReference type="ARBA" id="ARBA00007540"/>
    </source>
</evidence>
<evidence type="ECO:0000256" key="8">
    <source>
        <dbReference type="ARBA" id="ARBA00022884"/>
    </source>
</evidence>
<evidence type="ECO:0000259" key="10">
    <source>
        <dbReference type="Pfam" id="PF21974"/>
    </source>
</evidence>
<accession>A0A811UXN8</accession>
<dbReference type="SUPFAM" id="SSF56091">
    <property type="entry name" value="DNA ligase/mRNA capping enzyme, catalytic domain"/>
    <property type="match status" value="1"/>
</dbReference>
<dbReference type="OrthoDB" id="10003593at2759"/>
<evidence type="ECO:0000256" key="1">
    <source>
        <dbReference type="ARBA" id="ARBA00003975"/>
    </source>
</evidence>
<dbReference type="GO" id="GO:0005737">
    <property type="term" value="C:cytoplasm"/>
    <property type="evidence" value="ECO:0007669"/>
    <property type="project" value="UniProtKB-SubCell"/>
</dbReference>
<comment type="caution">
    <text evidence="11">The sequence shown here is derived from an EMBL/GenBank/DDBJ whole genome shotgun (WGS) entry which is preliminary data.</text>
</comment>
<dbReference type="CDD" id="cd09232">
    <property type="entry name" value="Snurportin-1_C"/>
    <property type="match status" value="1"/>
</dbReference>
<dbReference type="PANTHER" id="PTHR13403:SF6">
    <property type="entry name" value="SNURPORTIN-1"/>
    <property type="match status" value="1"/>
</dbReference>
<name>A0A811UXN8_CERCA</name>
<evidence type="ECO:0000256" key="3">
    <source>
        <dbReference type="ARBA" id="ARBA00004496"/>
    </source>
</evidence>
<evidence type="ECO:0000256" key="9">
    <source>
        <dbReference type="ARBA" id="ARBA00023242"/>
    </source>
</evidence>
<keyword evidence="7" id="KW-0963">Cytoplasm</keyword>
<dbReference type="InterPro" id="IPR017336">
    <property type="entry name" value="Snurportin-1"/>
</dbReference>
<organism evidence="11 12">
    <name type="scientific">Ceratitis capitata</name>
    <name type="common">Mediterranean fruit fly</name>
    <name type="synonym">Tephritis capitata</name>
    <dbReference type="NCBI Taxonomy" id="7213"/>
    <lineage>
        <taxon>Eukaryota</taxon>
        <taxon>Metazoa</taxon>
        <taxon>Ecdysozoa</taxon>
        <taxon>Arthropoda</taxon>
        <taxon>Hexapoda</taxon>
        <taxon>Insecta</taxon>
        <taxon>Pterygota</taxon>
        <taxon>Neoptera</taxon>
        <taxon>Endopterygota</taxon>
        <taxon>Diptera</taxon>
        <taxon>Brachycera</taxon>
        <taxon>Muscomorpha</taxon>
        <taxon>Tephritoidea</taxon>
        <taxon>Tephritidae</taxon>
        <taxon>Ceratitis</taxon>
        <taxon>Ceratitis</taxon>
    </lineage>
</organism>
<dbReference type="GO" id="GO:0005634">
    <property type="term" value="C:nucleus"/>
    <property type="evidence" value="ECO:0007669"/>
    <property type="project" value="UniProtKB-SubCell"/>
</dbReference>
<evidence type="ECO:0000256" key="7">
    <source>
        <dbReference type="ARBA" id="ARBA00022490"/>
    </source>
</evidence>
<dbReference type="AlphaFoldDB" id="A0A811UXN8"/>
<dbReference type="GO" id="GO:0061015">
    <property type="term" value="P:snRNA import into nucleus"/>
    <property type="evidence" value="ECO:0007669"/>
    <property type="project" value="InterPro"/>
</dbReference>
<comment type="similarity">
    <text evidence="4">Belongs to the snurportin family.</text>
</comment>
<keyword evidence="6" id="KW-0813">Transport</keyword>
<protein>
    <recommendedName>
        <fullName evidence="5">Snurportin-1</fullName>
    </recommendedName>
</protein>
<evidence type="ECO:0000256" key="2">
    <source>
        <dbReference type="ARBA" id="ARBA00004123"/>
    </source>
</evidence>
<dbReference type="GO" id="GO:0003723">
    <property type="term" value="F:RNA binding"/>
    <property type="evidence" value="ECO:0007669"/>
    <property type="project" value="UniProtKB-KW"/>
</dbReference>
<evidence type="ECO:0000256" key="6">
    <source>
        <dbReference type="ARBA" id="ARBA00022448"/>
    </source>
</evidence>
<proteinExistence type="inferred from homology"/>
<evidence type="ECO:0000313" key="12">
    <source>
        <dbReference type="Proteomes" id="UP000606786"/>
    </source>
</evidence>
<feature type="domain" description="Snurportin-1 m3G cap-binding" evidence="10">
    <location>
        <begin position="69"/>
        <end position="247"/>
    </location>
</feature>
<keyword evidence="12" id="KW-1185">Reference proteome</keyword>
<dbReference type="KEGG" id="ccat:101460131"/>
<keyword evidence="9" id="KW-0539">Nucleus</keyword>
<gene>
    <name evidence="11" type="ORF">CCAP1982_LOCUS11898</name>
</gene>
<evidence type="ECO:0000313" key="11">
    <source>
        <dbReference type="EMBL" id="CAD7003444.1"/>
    </source>
</evidence>
<dbReference type="Gene3D" id="3.30.470.30">
    <property type="entry name" value="DNA ligase/mRNA capping enzyme"/>
    <property type="match status" value="1"/>
</dbReference>
<dbReference type="Proteomes" id="UP000606786">
    <property type="component" value="Unassembled WGS sequence"/>
</dbReference>
<dbReference type="EMBL" id="CAJHJT010000034">
    <property type="protein sequence ID" value="CAD7003444.1"/>
    <property type="molecule type" value="Genomic_DNA"/>
</dbReference>
<keyword evidence="8" id="KW-0694">RNA-binding</keyword>
<comment type="function">
    <text evidence="1">Functions as an U snRNP-specific nuclear import adapter. Involved in the trimethylguanosine (m3G)-cap-dependent nuclear import of U snRNPs. Binds specifically to the terminal m3G-cap U snRNAs.</text>
</comment>
<reference evidence="11" key="1">
    <citation type="submission" date="2020-11" db="EMBL/GenBank/DDBJ databases">
        <authorList>
            <person name="Whitehead M."/>
        </authorList>
    </citation>
    <scope>NUCLEOTIDE SEQUENCE</scope>
    <source>
        <strain evidence="11">EGII</strain>
    </source>
</reference>